<sequence>MSKARALRWRRRIIERTGARYPQEQNANRAIACCICKTLKQVQGDRRVSQGGRRVSQGDGLIK</sequence>
<dbReference type="AlphaFoldDB" id="A0A9D1JXD1"/>
<gene>
    <name evidence="1" type="ORF">IAA86_00790</name>
</gene>
<evidence type="ECO:0000313" key="1">
    <source>
        <dbReference type="EMBL" id="HIS73537.1"/>
    </source>
</evidence>
<dbReference type="Proteomes" id="UP000886865">
    <property type="component" value="Unassembled WGS sequence"/>
</dbReference>
<comment type="caution">
    <text evidence="1">The sequence shown here is derived from an EMBL/GenBank/DDBJ whole genome shotgun (WGS) entry which is preliminary data.</text>
</comment>
<reference evidence="1" key="1">
    <citation type="submission" date="2020-10" db="EMBL/GenBank/DDBJ databases">
        <authorList>
            <person name="Gilroy R."/>
        </authorList>
    </citation>
    <scope>NUCLEOTIDE SEQUENCE</scope>
    <source>
        <strain evidence="1">CHK152-2871</strain>
    </source>
</reference>
<protein>
    <submittedName>
        <fullName evidence="1">Uncharacterized protein</fullName>
    </submittedName>
</protein>
<dbReference type="EMBL" id="DVJQ01000007">
    <property type="protein sequence ID" value="HIS73537.1"/>
    <property type="molecule type" value="Genomic_DNA"/>
</dbReference>
<evidence type="ECO:0000313" key="2">
    <source>
        <dbReference type="Proteomes" id="UP000886865"/>
    </source>
</evidence>
<name>A0A9D1JXD1_9BACT</name>
<accession>A0A9D1JXD1</accession>
<reference evidence="1" key="2">
    <citation type="journal article" date="2021" name="PeerJ">
        <title>Extensive microbial diversity within the chicken gut microbiome revealed by metagenomics and culture.</title>
        <authorList>
            <person name="Gilroy R."/>
            <person name="Ravi A."/>
            <person name="Getino M."/>
            <person name="Pursley I."/>
            <person name="Horton D.L."/>
            <person name="Alikhan N.F."/>
            <person name="Baker D."/>
            <person name="Gharbi K."/>
            <person name="Hall N."/>
            <person name="Watson M."/>
            <person name="Adriaenssens E.M."/>
            <person name="Foster-Nyarko E."/>
            <person name="Jarju S."/>
            <person name="Secka A."/>
            <person name="Antonio M."/>
            <person name="Oren A."/>
            <person name="Chaudhuri R.R."/>
            <person name="La Ragione R."/>
            <person name="Hildebrand F."/>
            <person name="Pallen M.J."/>
        </authorList>
    </citation>
    <scope>NUCLEOTIDE SEQUENCE</scope>
    <source>
        <strain evidence="1">CHK152-2871</strain>
    </source>
</reference>
<proteinExistence type="predicted"/>
<organism evidence="1 2">
    <name type="scientific">Candidatus Galligastranaerophilus intestinavium</name>
    <dbReference type="NCBI Taxonomy" id="2840836"/>
    <lineage>
        <taxon>Bacteria</taxon>
        <taxon>Candidatus Galligastranaerophilus</taxon>
    </lineage>
</organism>